<evidence type="ECO:0000313" key="2">
    <source>
        <dbReference type="Proteomes" id="UP000242942"/>
    </source>
</evidence>
<sequence length="124" mass="14727">MLCKRTNMSFSNCAIKSLSTLFGQSPPYISYWLYNRVINNGLDDKNIEKIFKPMEHINIIFEFNINCYEPTDLYSSLSLYYRHGSNYYTFAGFNFYHGEKYSYFQLNITGNPYAFIHDYYDNAT</sequence>
<proteinExistence type="predicted"/>
<organism evidence="1 2">
    <name type="scientific">Plasmodium ovale</name>
    <name type="common">malaria parasite P. ovale</name>
    <dbReference type="NCBI Taxonomy" id="36330"/>
    <lineage>
        <taxon>Eukaryota</taxon>
        <taxon>Sar</taxon>
        <taxon>Alveolata</taxon>
        <taxon>Apicomplexa</taxon>
        <taxon>Aconoidasida</taxon>
        <taxon>Haemosporida</taxon>
        <taxon>Plasmodiidae</taxon>
        <taxon>Plasmodium</taxon>
        <taxon>Plasmodium (Plasmodium)</taxon>
    </lineage>
</organism>
<name>A0A1D3JGD9_PLAOA</name>
<gene>
    <name evidence="1" type="primary">PocGH01_00060600</name>
    <name evidence="1" type="ORF">POCGH01_00060600</name>
</gene>
<keyword evidence="2" id="KW-1185">Reference proteome</keyword>
<accession>A0A1D3JGD9</accession>
<dbReference type="EMBL" id="FLRI01000615">
    <property type="protein sequence ID" value="SBT85037.1"/>
    <property type="molecule type" value="Genomic_DNA"/>
</dbReference>
<reference evidence="1 2" key="1">
    <citation type="submission" date="2016-06" db="EMBL/GenBank/DDBJ databases">
        <authorList>
            <consortium name="Pathogen Informatics"/>
        </authorList>
    </citation>
    <scope>NUCLEOTIDE SEQUENCE [LARGE SCALE GENOMIC DNA]</scope>
    <source>
        <strain evidence="1">PocGH01</strain>
    </source>
</reference>
<protein>
    <submittedName>
        <fullName evidence="1">Uncharacterized protein</fullName>
    </submittedName>
</protein>
<evidence type="ECO:0000313" key="1">
    <source>
        <dbReference type="EMBL" id="SBT85037.1"/>
    </source>
</evidence>
<dbReference type="Proteomes" id="UP000242942">
    <property type="component" value="Unassembled WGS sequence"/>
</dbReference>
<dbReference type="AlphaFoldDB" id="A0A1D3JGD9"/>
<dbReference type="VEuPathDB" id="PlasmoDB:PocGH01_00060600"/>